<dbReference type="SUPFAM" id="SSF81301">
    <property type="entry name" value="Nucleotidyltransferase"/>
    <property type="match status" value="1"/>
</dbReference>
<feature type="domain" description="Polymerase nucleotidyl transferase" evidence="1">
    <location>
        <begin position="9"/>
        <end position="86"/>
    </location>
</feature>
<dbReference type="CDD" id="cd05403">
    <property type="entry name" value="NT_KNTase_like"/>
    <property type="match status" value="1"/>
</dbReference>
<dbReference type="Pfam" id="PF01909">
    <property type="entry name" value="NTP_transf_2"/>
    <property type="match status" value="1"/>
</dbReference>
<organism evidence="2 3">
    <name type="scientific">candidate division TA06 bacterium</name>
    <dbReference type="NCBI Taxonomy" id="2250710"/>
    <lineage>
        <taxon>Bacteria</taxon>
        <taxon>Bacteria division TA06</taxon>
    </lineage>
</organism>
<accession>A0A933MKV3</accession>
<reference evidence="2" key="1">
    <citation type="submission" date="2020-07" db="EMBL/GenBank/DDBJ databases">
        <title>Huge and variable diversity of episymbiotic CPR bacteria and DPANN archaea in groundwater ecosystems.</title>
        <authorList>
            <person name="He C.Y."/>
            <person name="Keren R."/>
            <person name="Whittaker M."/>
            <person name="Farag I.F."/>
            <person name="Doudna J."/>
            <person name="Cate J.H.D."/>
            <person name="Banfield J.F."/>
        </authorList>
    </citation>
    <scope>NUCLEOTIDE SEQUENCE</scope>
    <source>
        <strain evidence="2">NC_groundwater_1520_Pr4_B-0.1um_53_5</strain>
    </source>
</reference>
<dbReference type="InterPro" id="IPR052548">
    <property type="entry name" value="Type_VII_TA_antitoxin"/>
</dbReference>
<sequence>MDRKAEEIIKKIAQALVKGYQPEKIILFGSYAYGEPNSQSDIDLLIIKETEQTFFKRLLDVRRLVSEIRRGYPFEPLVFTPEEIEARLKLGDPIFAEIFKKGEVIYAK</sequence>
<dbReference type="Proteomes" id="UP000736328">
    <property type="component" value="Unassembled WGS sequence"/>
</dbReference>
<proteinExistence type="predicted"/>
<evidence type="ECO:0000259" key="1">
    <source>
        <dbReference type="Pfam" id="PF01909"/>
    </source>
</evidence>
<protein>
    <submittedName>
        <fullName evidence="2">Nucleotidyltransferase domain-containing protein</fullName>
    </submittedName>
</protein>
<evidence type="ECO:0000313" key="2">
    <source>
        <dbReference type="EMBL" id="MBI4726801.1"/>
    </source>
</evidence>
<dbReference type="EMBL" id="JACQXR010000082">
    <property type="protein sequence ID" value="MBI4726801.1"/>
    <property type="molecule type" value="Genomic_DNA"/>
</dbReference>
<dbReference type="PANTHER" id="PTHR33933:SF1">
    <property type="entry name" value="PROTEIN ADENYLYLTRANSFERASE MNTA-RELATED"/>
    <property type="match status" value="1"/>
</dbReference>
<dbReference type="PANTHER" id="PTHR33933">
    <property type="entry name" value="NUCLEOTIDYLTRANSFERASE"/>
    <property type="match status" value="1"/>
</dbReference>
<dbReference type="InterPro" id="IPR043519">
    <property type="entry name" value="NT_sf"/>
</dbReference>
<dbReference type="Gene3D" id="3.30.460.10">
    <property type="entry name" value="Beta Polymerase, domain 2"/>
    <property type="match status" value="1"/>
</dbReference>
<dbReference type="GO" id="GO:0016779">
    <property type="term" value="F:nucleotidyltransferase activity"/>
    <property type="evidence" value="ECO:0007669"/>
    <property type="project" value="InterPro"/>
</dbReference>
<name>A0A933MKV3_UNCT6</name>
<gene>
    <name evidence="2" type="ORF">HY768_06205</name>
</gene>
<comment type="caution">
    <text evidence="2">The sequence shown here is derived from an EMBL/GenBank/DDBJ whole genome shotgun (WGS) entry which is preliminary data.</text>
</comment>
<evidence type="ECO:0000313" key="3">
    <source>
        <dbReference type="Proteomes" id="UP000736328"/>
    </source>
</evidence>
<dbReference type="AlphaFoldDB" id="A0A933MKV3"/>
<dbReference type="InterPro" id="IPR002934">
    <property type="entry name" value="Polymerase_NTP_transf_dom"/>
</dbReference>